<dbReference type="PANTHER" id="PTHR11895:SF7">
    <property type="entry name" value="GLUTAMYL-TRNA(GLN) AMIDOTRANSFERASE SUBUNIT A, MITOCHONDRIAL"/>
    <property type="match status" value="1"/>
</dbReference>
<dbReference type="Gene3D" id="3.90.1300.10">
    <property type="entry name" value="Amidase signature (AS) domain"/>
    <property type="match status" value="1"/>
</dbReference>
<dbReference type="NCBIfam" id="NF009119">
    <property type="entry name" value="PRK12470.1"/>
    <property type="match status" value="1"/>
</dbReference>
<sequence length="466" mass="48951">MDTDDLLYAGAAEQARLVREGEVTARALTEVTLARIDRLNPQLNAFRVVLREQALAAADAADARRGADDLPLNGVPLAIKDDVDVAGEVTSWGSLAHGGPRAADDEAVARLRAAGAVIVGKTSVPELTIWPWTESLAYGAARNPWSLDHTPGGSSGGSGAAVAAGLCGVALGSDGLGSIRIPAAFNGVFGIKPQRGRVPLGDARADAWNGLAVLGPLARTVADAALFLDAIADDLPAGGFSAALSGELPPLRVALAVNVPPPLVGVRLGAPQRRALDATAQLLRELGHTVVEREIDYPPSAFLSIVARYLRAIHDDAERMPHPERLERRTKGMARRGGLISDARLAWAREAEAGIAERVNRVFDEADVVLFPGPSGPPFRVGELQGRGVTWTLNAAALRVPWYGVWNAIGQPATSIPAGFDPQGLPLAVQFAGRPDDEVTLLRLAAEIERARPWAQHRPALAGDAA</sequence>
<dbReference type="AlphaFoldDB" id="A0A6J7HF21"/>
<evidence type="ECO:0000313" key="2">
    <source>
        <dbReference type="EMBL" id="CAB4918182.1"/>
    </source>
</evidence>
<dbReference type="InterPro" id="IPR023631">
    <property type="entry name" value="Amidase_dom"/>
</dbReference>
<evidence type="ECO:0000259" key="1">
    <source>
        <dbReference type="Pfam" id="PF01425"/>
    </source>
</evidence>
<reference evidence="2" key="1">
    <citation type="submission" date="2020-05" db="EMBL/GenBank/DDBJ databases">
        <authorList>
            <person name="Chiriac C."/>
            <person name="Salcher M."/>
            <person name="Ghai R."/>
            <person name="Kavagutti S V."/>
        </authorList>
    </citation>
    <scope>NUCLEOTIDE SEQUENCE</scope>
</reference>
<dbReference type="SUPFAM" id="SSF75304">
    <property type="entry name" value="Amidase signature (AS) enzymes"/>
    <property type="match status" value="1"/>
</dbReference>
<dbReference type="EMBL" id="CAFBMX010000002">
    <property type="protein sequence ID" value="CAB4918182.1"/>
    <property type="molecule type" value="Genomic_DNA"/>
</dbReference>
<dbReference type="InterPro" id="IPR000120">
    <property type="entry name" value="Amidase"/>
</dbReference>
<dbReference type="Pfam" id="PF01425">
    <property type="entry name" value="Amidase"/>
    <property type="match status" value="1"/>
</dbReference>
<organism evidence="2">
    <name type="scientific">freshwater metagenome</name>
    <dbReference type="NCBI Taxonomy" id="449393"/>
    <lineage>
        <taxon>unclassified sequences</taxon>
        <taxon>metagenomes</taxon>
        <taxon>ecological metagenomes</taxon>
    </lineage>
</organism>
<dbReference type="PANTHER" id="PTHR11895">
    <property type="entry name" value="TRANSAMIDASE"/>
    <property type="match status" value="1"/>
</dbReference>
<dbReference type="InterPro" id="IPR036928">
    <property type="entry name" value="AS_sf"/>
</dbReference>
<name>A0A6J7HF21_9ZZZZ</name>
<proteinExistence type="predicted"/>
<dbReference type="GO" id="GO:0003824">
    <property type="term" value="F:catalytic activity"/>
    <property type="evidence" value="ECO:0007669"/>
    <property type="project" value="InterPro"/>
</dbReference>
<accession>A0A6J7HF21</accession>
<feature type="domain" description="Amidase" evidence="1">
    <location>
        <begin position="28"/>
        <end position="442"/>
    </location>
</feature>
<gene>
    <name evidence="2" type="ORF">UFOPK3674_00366</name>
</gene>
<protein>
    <submittedName>
        <fullName evidence="2">Unannotated protein</fullName>
    </submittedName>
</protein>